<comment type="caution">
    <text evidence="1">The sequence shown here is derived from an EMBL/GenBank/DDBJ whole genome shotgun (WGS) entry which is preliminary data.</text>
</comment>
<gene>
    <name evidence="1" type="ORF">A3F28_00675</name>
</gene>
<accession>A0A1F7UNE7</accession>
<evidence type="ECO:0000313" key="1">
    <source>
        <dbReference type="EMBL" id="OGL79813.1"/>
    </source>
</evidence>
<reference evidence="1 2" key="1">
    <citation type="journal article" date="2016" name="Nat. Commun.">
        <title>Thousands of microbial genomes shed light on interconnected biogeochemical processes in an aquifer system.</title>
        <authorList>
            <person name="Anantharaman K."/>
            <person name="Brown C.T."/>
            <person name="Hug L.A."/>
            <person name="Sharon I."/>
            <person name="Castelle C.J."/>
            <person name="Probst A.J."/>
            <person name="Thomas B.C."/>
            <person name="Singh A."/>
            <person name="Wilkins M.J."/>
            <person name="Karaoz U."/>
            <person name="Brodie E.L."/>
            <person name="Williams K.H."/>
            <person name="Hubbard S.S."/>
            <person name="Banfield J.F."/>
        </authorList>
    </citation>
    <scope>NUCLEOTIDE SEQUENCE [LARGE SCALE GENOMIC DNA]</scope>
</reference>
<sequence length="96" mass="11513">MRHYRRSRNERLPSGVVVTSERRFDFETGRNQEIRTYRLSNGRKKVFKLDMRFYALNEVIRMLADAGLSYERAYGDFNGRPYSMDSRRMIVVARKP</sequence>
<dbReference type="InterPro" id="IPR029063">
    <property type="entry name" value="SAM-dependent_MTases_sf"/>
</dbReference>
<proteinExistence type="predicted"/>
<protein>
    <recommendedName>
        <fullName evidence="3">Methyltransferase type 11 domain-containing protein</fullName>
    </recommendedName>
</protein>
<dbReference type="Proteomes" id="UP000176598">
    <property type="component" value="Unassembled WGS sequence"/>
</dbReference>
<dbReference type="AlphaFoldDB" id="A0A1F7UNE7"/>
<dbReference type="EMBL" id="MGEG01000005">
    <property type="protein sequence ID" value="OGL79813.1"/>
    <property type="molecule type" value="Genomic_DNA"/>
</dbReference>
<organism evidence="1 2">
    <name type="scientific">Candidatus Uhrbacteria bacterium RIFCSPHIGHO2_12_FULL_57_11</name>
    <dbReference type="NCBI Taxonomy" id="1802398"/>
    <lineage>
        <taxon>Bacteria</taxon>
        <taxon>Candidatus Uhriibacteriota</taxon>
    </lineage>
</organism>
<evidence type="ECO:0000313" key="2">
    <source>
        <dbReference type="Proteomes" id="UP000176598"/>
    </source>
</evidence>
<dbReference type="SUPFAM" id="SSF53335">
    <property type="entry name" value="S-adenosyl-L-methionine-dependent methyltransferases"/>
    <property type="match status" value="1"/>
</dbReference>
<evidence type="ECO:0008006" key="3">
    <source>
        <dbReference type="Google" id="ProtNLM"/>
    </source>
</evidence>
<name>A0A1F7UNE7_9BACT</name>